<dbReference type="Proteomes" id="UP000295601">
    <property type="component" value="Unassembled WGS sequence"/>
</dbReference>
<reference evidence="1 2" key="1">
    <citation type="submission" date="2019-03" db="EMBL/GenBank/DDBJ databases">
        <title>Genomic analyses of the natural microbiome of Caenorhabditis elegans.</title>
        <authorList>
            <person name="Samuel B."/>
        </authorList>
    </citation>
    <scope>NUCLEOTIDE SEQUENCE [LARGE SCALE GENOMIC DNA]</scope>
    <source>
        <strain evidence="1 2">JUb18</strain>
    </source>
</reference>
<dbReference type="InterPro" id="IPR047900">
    <property type="entry name" value="Choice_anch_G"/>
</dbReference>
<evidence type="ECO:0008006" key="3">
    <source>
        <dbReference type="Google" id="ProtNLM"/>
    </source>
</evidence>
<proteinExistence type="predicted"/>
<dbReference type="NCBIfam" id="NF033766">
    <property type="entry name" value="choice_anch_G"/>
    <property type="match status" value="1"/>
</dbReference>
<gene>
    <name evidence="1" type="ORF">EDF62_2455</name>
</gene>
<keyword evidence="2" id="KW-1185">Reference proteome</keyword>
<organism evidence="1 2">
    <name type="scientific">Leucobacter luti</name>
    <dbReference type="NCBI Taxonomy" id="340320"/>
    <lineage>
        <taxon>Bacteria</taxon>
        <taxon>Bacillati</taxon>
        <taxon>Actinomycetota</taxon>
        <taxon>Actinomycetes</taxon>
        <taxon>Micrococcales</taxon>
        <taxon>Microbacteriaceae</taxon>
        <taxon>Leucobacter</taxon>
    </lineage>
</organism>
<protein>
    <recommendedName>
        <fullName evidence="3">Choice-of-anchor G family protein</fullName>
    </recommendedName>
</protein>
<evidence type="ECO:0000313" key="1">
    <source>
        <dbReference type="EMBL" id="TDP90803.1"/>
    </source>
</evidence>
<name>A0A4R6RV43_9MICO</name>
<evidence type="ECO:0000313" key="2">
    <source>
        <dbReference type="Proteomes" id="UP000295601"/>
    </source>
</evidence>
<dbReference type="AlphaFoldDB" id="A0A4R6RV43"/>
<dbReference type="RefSeq" id="WP_166644332.1">
    <property type="nucleotide sequence ID" value="NZ_SNYA01000006.1"/>
</dbReference>
<sequence>MKLPHSPIQHRRIPSGQIPQHRRRRLFGAGLIAAFALLVQTAAPTNASWTDREWTHEALGSANCATATNGFATRGDGRALSGALLGTNLDTVAAASGVAVTSNGARDLHSPASAQPAAGTPQAWADPLNIALLNGALPLNLTQALQVPLAAGTGAVGQFGQARNSGQAAGAAGYVTSSGGINLDGAPGGYPDLATLKLSNVLGALNYNLGTLIPGITDVSLTSGAVAGRAQLNGCDAAWRGAVPMSADGTTGNLSRQYLASHLNLKLTSPTVSALTQGVTNTVSTLETTVNGLAGNAGVTSSITSGVTSLLNTLIGANSGSLSLGSVTVGPLVATVNTTPLRNFIAAPFGDPGGVLTVSPGTGVISVNTTALLAAAYPGSYTAGLNGLPPNTNLLADPAILSTLTNALGQALTAWLSSVNALLVQTVNGITISASVVIALRAKILITPWINIGTITASTSGTLGQMLTPGNTTTTASLHLLPDLGLVADIVNGLLAPVLSSLVTGLVGGLGGIVGNAIWAVVGTLTAIPTAVTTLTTPIITAVSTLYSKLFVSGLVAVTANAQNDPFSGHPEPPEWASTPGGKYEVAALRIGVLDTLGGLGVRLYLGRASVGPVCSSAKLAAGGCAGY</sequence>
<dbReference type="EMBL" id="SNYA01000006">
    <property type="protein sequence ID" value="TDP90803.1"/>
    <property type="molecule type" value="Genomic_DNA"/>
</dbReference>
<accession>A0A4R6RV43</accession>
<comment type="caution">
    <text evidence="1">The sequence shown here is derived from an EMBL/GenBank/DDBJ whole genome shotgun (WGS) entry which is preliminary data.</text>
</comment>